<name>Q7R7U5_PLAYO</name>
<dbReference type="InParanoid" id="Q7R7U5"/>
<sequence length="21" mass="2653">HAYTHYIIHNQSCYKGIYFFF</sequence>
<feature type="non-terminal residue" evidence="1">
    <location>
        <position position="1"/>
    </location>
</feature>
<organism evidence="1 2">
    <name type="scientific">Plasmodium yoelii yoelii</name>
    <dbReference type="NCBI Taxonomy" id="73239"/>
    <lineage>
        <taxon>Eukaryota</taxon>
        <taxon>Sar</taxon>
        <taxon>Alveolata</taxon>
        <taxon>Apicomplexa</taxon>
        <taxon>Aconoidasida</taxon>
        <taxon>Haemosporida</taxon>
        <taxon>Plasmodiidae</taxon>
        <taxon>Plasmodium</taxon>
        <taxon>Plasmodium (Vinckeia)</taxon>
    </lineage>
</organism>
<protein>
    <submittedName>
        <fullName evidence="1">Uncharacterized protein</fullName>
    </submittedName>
</protein>
<accession>Q7R7U5</accession>
<proteinExistence type="predicted"/>
<dbReference type="Proteomes" id="UP000008553">
    <property type="component" value="Unassembled WGS sequence"/>
</dbReference>
<evidence type="ECO:0000313" key="1">
    <source>
        <dbReference type="EMBL" id="EAA19946.1"/>
    </source>
</evidence>
<dbReference type="PaxDb" id="73239-Q7R7U5"/>
<reference evidence="1 2" key="1">
    <citation type="journal article" date="2002" name="Nature">
        <title>Genome sequence and comparative analysis of the model rodent malaria parasite Plasmodium yoelii yoelii.</title>
        <authorList>
            <person name="Carlton J.M."/>
            <person name="Angiuoli S.V."/>
            <person name="Suh B.B."/>
            <person name="Kooij T.W."/>
            <person name="Pertea M."/>
            <person name="Silva J.C."/>
            <person name="Ermolaeva M.D."/>
            <person name="Allen J.E."/>
            <person name="Selengut J.D."/>
            <person name="Koo H.L."/>
            <person name="Peterson J.D."/>
            <person name="Pop M."/>
            <person name="Kosack D.S."/>
            <person name="Shumway M.F."/>
            <person name="Bidwell S.L."/>
            <person name="Shallom S.J."/>
            <person name="van Aken S.E."/>
            <person name="Riedmuller S.B."/>
            <person name="Feldblyum T.V."/>
            <person name="Cho J.K."/>
            <person name="Quackenbush J."/>
            <person name="Sedegah M."/>
            <person name="Shoaibi A."/>
            <person name="Cummings L.M."/>
            <person name="Florens L."/>
            <person name="Yates J.R."/>
            <person name="Raine J.D."/>
            <person name="Sinden R.E."/>
            <person name="Harris M.A."/>
            <person name="Cunningham D.A."/>
            <person name="Preiser P.R."/>
            <person name="Bergman L.W."/>
            <person name="Vaidya A.B."/>
            <person name="van Lin L.H."/>
            <person name="Janse C.J."/>
            <person name="Waters A.P."/>
            <person name="Smith H.O."/>
            <person name="White O.R."/>
            <person name="Salzberg S.L."/>
            <person name="Venter J.C."/>
            <person name="Fraser C.M."/>
            <person name="Hoffman S.L."/>
            <person name="Gardner M.J."/>
            <person name="Carucci D.J."/>
        </authorList>
    </citation>
    <scope>NUCLEOTIDE SEQUENCE [LARGE SCALE GENOMIC DNA]</scope>
    <source>
        <strain evidence="1 2">17XNL</strain>
    </source>
</reference>
<keyword evidence="2" id="KW-1185">Reference proteome</keyword>
<gene>
    <name evidence="1" type="ORF">PY07483</name>
</gene>
<dbReference type="EMBL" id="AABL01002759">
    <property type="protein sequence ID" value="EAA19946.1"/>
    <property type="molecule type" value="Genomic_DNA"/>
</dbReference>
<evidence type="ECO:0000313" key="2">
    <source>
        <dbReference type="Proteomes" id="UP000008553"/>
    </source>
</evidence>
<comment type="caution">
    <text evidence="1">The sequence shown here is derived from an EMBL/GenBank/DDBJ whole genome shotgun (WGS) entry which is preliminary data.</text>
</comment>
<dbReference type="AlphaFoldDB" id="Q7R7U5"/>